<dbReference type="EMBL" id="CM042012">
    <property type="protein sequence ID" value="KAI3751227.1"/>
    <property type="molecule type" value="Genomic_DNA"/>
</dbReference>
<evidence type="ECO:0000313" key="2">
    <source>
        <dbReference type="Proteomes" id="UP001055811"/>
    </source>
</evidence>
<proteinExistence type="predicted"/>
<reference evidence="1 2" key="2">
    <citation type="journal article" date="2022" name="Mol. Ecol. Resour.">
        <title>The genomes of chicory, endive, great burdock and yacon provide insights into Asteraceae paleo-polyploidization history and plant inulin production.</title>
        <authorList>
            <person name="Fan W."/>
            <person name="Wang S."/>
            <person name="Wang H."/>
            <person name="Wang A."/>
            <person name="Jiang F."/>
            <person name="Liu H."/>
            <person name="Zhao H."/>
            <person name="Xu D."/>
            <person name="Zhang Y."/>
        </authorList>
    </citation>
    <scope>NUCLEOTIDE SEQUENCE [LARGE SCALE GENOMIC DNA]</scope>
    <source>
        <strain evidence="2">cv. Punajuju</strain>
        <tissue evidence="1">Leaves</tissue>
    </source>
</reference>
<name>A0ACB9DYB7_CICIN</name>
<reference evidence="2" key="1">
    <citation type="journal article" date="2022" name="Mol. Ecol. Resour.">
        <title>The genomes of chicory, endive, great burdock and yacon provide insights into Asteraceae palaeo-polyploidization history and plant inulin production.</title>
        <authorList>
            <person name="Fan W."/>
            <person name="Wang S."/>
            <person name="Wang H."/>
            <person name="Wang A."/>
            <person name="Jiang F."/>
            <person name="Liu H."/>
            <person name="Zhao H."/>
            <person name="Xu D."/>
            <person name="Zhang Y."/>
        </authorList>
    </citation>
    <scope>NUCLEOTIDE SEQUENCE [LARGE SCALE GENOMIC DNA]</scope>
    <source>
        <strain evidence="2">cv. Punajuju</strain>
    </source>
</reference>
<dbReference type="Proteomes" id="UP001055811">
    <property type="component" value="Linkage Group LG04"/>
</dbReference>
<keyword evidence="2" id="KW-1185">Reference proteome</keyword>
<protein>
    <submittedName>
        <fullName evidence="1">Uncharacterized protein</fullName>
    </submittedName>
</protein>
<sequence length="631" mass="70857">MGDVNGDWTEVSRRKNNGRFQANNELTTFYVTGFPDGTRKEELRDPFSRFGKVVDVYFGWKKNAQGRNYAFVRFLDVKDCKELEAKLQGIRCKQVTLETNISKHQRKAAHNLGVSNGNIPVGSARKQSRTFGIPPQGLKVRDNRTFAQVISGLDVGKSMQPSPPITLNPNTHMNEWLKKRVLIGEAHSLDHIGTMHASGIVKEVTKYLGGLRLAIEFQNSTTASEFLGDESRWKDWFKWLIHADKQELNYERTAWLKILGVPLKLWDESNFSLIASRFGKVISPFDYISNRRDYSMGKVGVLTSEKKWINEEVTIKSNGMEYRVGVVEYTDDWSPFKPVPFDKVEESEDEEEEDVDGVSDTWMEEVEIEQEEEGEFRPNQSPNEKSKVHDPMAGEVTTEADELHKSPTKEQLGGNYETGNNEVVSPKNRESVEVPDNHISGTRIGDNSQLPKVQPFFPGPIETNTIGPIENLVPLGCFGPFPNNGGNYEFTFKAHKAHTSVSNVGTESNSGGPTPKKRKRDKLGFRNISHSPSPNFEQNITSTSQKSNTQVPPSTSNIRIPPNPVVMRSSPDIDYPERHTTKNGVDERDKMETHEFLQTVEIGSAVGFQIAADNPILAEVLGGIGEQKCNQ</sequence>
<gene>
    <name evidence="1" type="ORF">L2E82_22275</name>
</gene>
<organism evidence="1 2">
    <name type="scientific">Cichorium intybus</name>
    <name type="common">Chicory</name>
    <dbReference type="NCBI Taxonomy" id="13427"/>
    <lineage>
        <taxon>Eukaryota</taxon>
        <taxon>Viridiplantae</taxon>
        <taxon>Streptophyta</taxon>
        <taxon>Embryophyta</taxon>
        <taxon>Tracheophyta</taxon>
        <taxon>Spermatophyta</taxon>
        <taxon>Magnoliopsida</taxon>
        <taxon>eudicotyledons</taxon>
        <taxon>Gunneridae</taxon>
        <taxon>Pentapetalae</taxon>
        <taxon>asterids</taxon>
        <taxon>campanulids</taxon>
        <taxon>Asterales</taxon>
        <taxon>Asteraceae</taxon>
        <taxon>Cichorioideae</taxon>
        <taxon>Cichorieae</taxon>
        <taxon>Cichoriinae</taxon>
        <taxon>Cichorium</taxon>
    </lineage>
</organism>
<evidence type="ECO:0000313" key="1">
    <source>
        <dbReference type="EMBL" id="KAI3751227.1"/>
    </source>
</evidence>
<accession>A0ACB9DYB7</accession>
<comment type="caution">
    <text evidence="1">The sequence shown here is derived from an EMBL/GenBank/DDBJ whole genome shotgun (WGS) entry which is preliminary data.</text>
</comment>